<sequence length="404" mass="45295">MSPPPPFSLSLSPTLSLHQSHRTHFSAPSPFPISAPSLHLHLHKSTTHLHVPPLSSSPDTPSHSLEESRWLREEQRWLREEQRWLREERRWARERESLLVEIAQLRLRVQALERQAPIEVALLLALLMLLMRRVYVPQVLKEKNLIAESGSVGRGMVLEGKGEEVSVEERAVVEEKVIRVVNEGKKRDERKSSDRRTLRVGAEGDEVKSMQEALQKLGFYSGEEDMEYCNFSSGTESAVKTWQASIGVKEDGIMTTELLEILYFGQLQGADSFVKSDKNGGANGAAVSSITGISENDQRVVKESNTKNEASQQRVFLLGENRWEEPSRLVGRDKQDMKMGSSKSTTQCLACRGEGRLMCTECDGTGEPNIEPQFLEWVGEGMHCPYCEGLGYTVCDVCEGKTVA</sequence>
<organism evidence="2 3">
    <name type="scientific">Punica granatum</name>
    <name type="common">Pomegranate</name>
    <dbReference type="NCBI Taxonomy" id="22663"/>
    <lineage>
        <taxon>Eukaryota</taxon>
        <taxon>Viridiplantae</taxon>
        <taxon>Streptophyta</taxon>
        <taxon>Embryophyta</taxon>
        <taxon>Tracheophyta</taxon>
        <taxon>Spermatophyta</taxon>
        <taxon>Magnoliopsida</taxon>
        <taxon>eudicotyledons</taxon>
        <taxon>Gunneridae</taxon>
        <taxon>Pentapetalae</taxon>
        <taxon>rosids</taxon>
        <taxon>malvids</taxon>
        <taxon>Myrtales</taxon>
        <taxon>Lythraceae</taxon>
        <taxon>Punica</taxon>
    </lineage>
</organism>
<dbReference type="Gene3D" id="1.10.101.10">
    <property type="entry name" value="PGBD-like superfamily/PGBD"/>
    <property type="match status" value="1"/>
</dbReference>
<evidence type="ECO:0000313" key="3">
    <source>
        <dbReference type="Proteomes" id="UP000197138"/>
    </source>
</evidence>
<accession>A0A218XPB9</accession>
<dbReference type="GO" id="GO:0009658">
    <property type="term" value="P:chloroplast organization"/>
    <property type="evidence" value="ECO:0007669"/>
    <property type="project" value="TreeGrafter"/>
</dbReference>
<dbReference type="SUPFAM" id="SSF57938">
    <property type="entry name" value="DnaJ/Hsp40 cysteine-rich domain"/>
    <property type="match status" value="1"/>
</dbReference>
<dbReference type="Pfam" id="PF01471">
    <property type="entry name" value="PG_binding_1"/>
    <property type="match status" value="1"/>
</dbReference>
<dbReference type="InterPro" id="IPR036410">
    <property type="entry name" value="HSP_DnaJ_Cys-rich_dom_sf"/>
</dbReference>
<dbReference type="InterPro" id="IPR036365">
    <property type="entry name" value="PGBD-like_sf"/>
</dbReference>
<comment type="caution">
    <text evidence="2">The sequence shown here is derived from an EMBL/GenBank/DDBJ whole genome shotgun (WGS) entry which is preliminary data.</text>
</comment>
<name>A0A218XPB9_PUNGR</name>
<evidence type="ECO:0000313" key="2">
    <source>
        <dbReference type="EMBL" id="OWM86486.1"/>
    </source>
</evidence>
<evidence type="ECO:0000259" key="1">
    <source>
        <dbReference type="Pfam" id="PF01471"/>
    </source>
</evidence>
<dbReference type="InterPro" id="IPR036366">
    <property type="entry name" value="PGBDSf"/>
</dbReference>
<dbReference type="Proteomes" id="UP000197138">
    <property type="component" value="Unassembled WGS sequence"/>
</dbReference>
<gene>
    <name evidence="2" type="ORF">CDL15_Pgr026378</name>
</gene>
<dbReference type="InterPro" id="IPR002477">
    <property type="entry name" value="Peptidoglycan-bd-like"/>
</dbReference>
<dbReference type="SUPFAM" id="SSF47090">
    <property type="entry name" value="PGBD-like"/>
    <property type="match status" value="1"/>
</dbReference>
<dbReference type="GO" id="GO:0009507">
    <property type="term" value="C:chloroplast"/>
    <property type="evidence" value="ECO:0007669"/>
    <property type="project" value="TreeGrafter"/>
</dbReference>
<protein>
    <recommendedName>
        <fullName evidence="1">Peptidoglycan binding-like domain-containing protein</fullName>
    </recommendedName>
</protein>
<proteinExistence type="predicted"/>
<dbReference type="EMBL" id="MTKT01001082">
    <property type="protein sequence ID" value="OWM86486.1"/>
    <property type="molecule type" value="Genomic_DNA"/>
</dbReference>
<dbReference type="AlphaFoldDB" id="A0A218XPB9"/>
<reference evidence="3" key="1">
    <citation type="journal article" date="2017" name="Plant J.">
        <title>The pomegranate (Punica granatum L.) genome and the genomics of punicalagin biosynthesis.</title>
        <authorList>
            <person name="Qin G."/>
            <person name="Xu C."/>
            <person name="Ming R."/>
            <person name="Tang H."/>
            <person name="Guyot R."/>
            <person name="Kramer E.M."/>
            <person name="Hu Y."/>
            <person name="Yi X."/>
            <person name="Qi Y."/>
            <person name="Xu X."/>
            <person name="Gao Z."/>
            <person name="Pan H."/>
            <person name="Jian J."/>
            <person name="Tian Y."/>
            <person name="Yue Z."/>
            <person name="Xu Y."/>
        </authorList>
    </citation>
    <scope>NUCLEOTIDE SEQUENCE [LARGE SCALE GENOMIC DNA]</scope>
    <source>
        <strain evidence="3">cv. Dabenzi</strain>
    </source>
</reference>
<dbReference type="GO" id="GO:0003756">
    <property type="term" value="F:protein disulfide isomerase activity"/>
    <property type="evidence" value="ECO:0007669"/>
    <property type="project" value="TreeGrafter"/>
</dbReference>
<feature type="domain" description="Peptidoglycan binding-like" evidence="1">
    <location>
        <begin position="204"/>
        <end position="262"/>
    </location>
</feature>
<dbReference type="PANTHER" id="PTHR15852:SF16">
    <property type="entry name" value="PROTEIN DISULFIDE ISOMERASE PTAC5, CHLOROPLASTIC"/>
    <property type="match status" value="1"/>
</dbReference>
<dbReference type="PANTHER" id="PTHR15852">
    <property type="entry name" value="PLASTID TRANSCRIPTIONALLY ACTIVE PROTEIN"/>
    <property type="match status" value="1"/>
</dbReference>